<feature type="transmembrane region" description="Helical" evidence="2">
    <location>
        <begin position="98"/>
        <end position="118"/>
    </location>
</feature>
<name>A0A512D9P1_9CELL</name>
<protein>
    <recommendedName>
        <fullName evidence="5">DUF624 domain-containing protein</fullName>
    </recommendedName>
</protein>
<keyword evidence="2" id="KW-0472">Membrane</keyword>
<reference evidence="3 4" key="1">
    <citation type="submission" date="2019-07" db="EMBL/GenBank/DDBJ databases">
        <title>Whole genome shotgun sequence of Cellulomonas aerilata NBRC 106308.</title>
        <authorList>
            <person name="Hosoyama A."/>
            <person name="Uohara A."/>
            <person name="Ohji S."/>
            <person name="Ichikawa N."/>
        </authorList>
    </citation>
    <scope>NUCLEOTIDE SEQUENCE [LARGE SCALE GENOMIC DNA]</scope>
    <source>
        <strain evidence="3 4">NBRC 106308</strain>
    </source>
</reference>
<feature type="transmembrane region" description="Helical" evidence="2">
    <location>
        <begin position="45"/>
        <end position="68"/>
    </location>
</feature>
<evidence type="ECO:0008006" key="5">
    <source>
        <dbReference type="Google" id="ProtNLM"/>
    </source>
</evidence>
<feature type="region of interest" description="Disordered" evidence="1">
    <location>
        <begin position="1"/>
        <end position="29"/>
    </location>
</feature>
<evidence type="ECO:0000256" key="1">
    <source>
        <dbReference type="SAM" id="MobiDB-lite"/>
    </source>
</evidence>
<dbReference type="EMBL" id="BJYY01000004">
    <property type="protein sequence ID" value="GEO33202.1"/>
    <property type="molecule type" value="Genomic_DNA"/>
</dbReference>
<sequence>MAPSGPVSTAGTPRDDPPDDAPTDGPAPWGGLLGGTTRLSLFGEVGLVGVVVAVLSLPVVTAVPALAAGTLHLRRHLSGEAASLGRLLRSVGPALRDLWALALLVPFVLTVAAVNLWLVAGTSLAGGAVIGAVSVAVGLVAVVVTLRTAGTWHPGAGGPGAVLAAAHRARRDVPGSVLLLLAAALCVALVWALEAFALLVGGLLALAAVTVEHRWAERAGTSPAVDR</sequence>
<keyword evidence="2" id="KW-0812">Transmembrane</keyword>
<accession>A0A512D9P1</accession>
<feature type="transmembrane region" description="Helical" evidence="2">
    <location>
        <begin position="177"/>
        <end position="208"/>
    </location>
</feature>
<dbReference type="AlphaFoldDB" id="A0A512D9P1"/>
<organism evidence="3 4">
    <name type="scientific">Cellulomonas aerilata</name>
    <dbReference type="NCBI Taxonomy" id="515326"/>
    <lineage>
        <taxon>Bacteria</taxon>
        <taxon>Bacillati</taxon>
        <taxon>Actinomycetota</taxon>
        <taxon>Actinomycetes</taxon>
        <taxon>Micrococcales</taxon>
        <taxon>Cellulomonadaceae</taxon>
        <taxon>Cellulomonas</taxon>
    </lineage>
</organism>
<dbReference type="Proteomes" id="UP000321181">
    <property type="component" value="Unassembled WGS sequence"/>
</dbReference>
<gene>
    <name evidence="3" type="ORF">CAE01nite_09270</name>
</gene>
<evidence type="ECO:0000313" key="3">
    <source>
        <dbReference type="EMBL" id="GEO33202.1"/>
    </source>
</evidence>
<proteinExistence type="predicted"/>
<feature type="transmembrane region" description="Helical" evidence="2">
    <location>
        <begin position="124"/>
        <end position="146"/>
    </location>
</feature>
<keyword evidence="4" id="KW-1185">Reference proteome</keyword>
<comment type="caution">
    <text evidence="3">The sequence shown here is derived from an EMBL/GenBank/DDBJ whole genome shotgun (WGS) entry which is preliminary data.</text>
</comment>
<evidence type="ECO:0000256" key="2">
    <source>
        <dbReference type="SAM" id="Phobius"/>
    </source>
</evidence>
<keyword evidence="2" id="KW-1133">Transmembrane helix</keyword>
<evidence type="ECO:0000313" key="4">
    <source>
        <dbReference type="Proteomes" id="UP000321181"/>
    </source>
</evidence>